<dbReference type="RefSeq" id="WP_114990339.1">
    <property type="nucleotide sequence ID" value="NZ_JABCUP010000018.1"/>
</dbReference>
<comment type="caution">
    <text evidence="4">The sequence shown here is derived from an EMBL/GenBank/DDBJ whole genome shotgun (WGS) entry which is preliminary data.</text>
</comment>
<dbReference type="InterPro" id="IPR050214">
    <property type="entry name" value="Cys_Synth/Cystath_Beta-Synth"/>
</dbReference>
<dbReference type="InterPro" id="IPR001926">
    <property type="entry name" value="TrpB-like_PALP"/>
</dbReference>
<proteinExistence type="predicted"/>
<evidence type="ECO:0000259" key="3">
    <source>
        <dbReference type="Pfam" id="PF00291"/>
    </source>
</evidence>
<dbReference type="EMBL" id="VSZY01000032">
    <property type="protein sequence ID" value="MCU9969894.1"/>
    <property type="molecule type" value="Genomic_DNA"/>
</dbReference>
<evidence type="ECO:0000313" key="5">
    <source>
        <dbReference type="Proteomes" id="UP001209486"/>
    </source>
</evidence>
<accession>A0ABD4TYE2</accession>
<gene>
    <name evidence="4" type="ORF">FYZ43_11035</name>
</gene>
<reference evidence="4 5" key="1">
    <citation type="submission" date="2019-08" db="EMBL/GenBank/DDBJ databases">
        <title>Comparison of rpoB and gyrB Sequences from Mobiluncus Species and Development of a Multiplex PCR Method for Clinical Detection of Mobiluncus curtisii and Mobiluncus mulieris.</title>
        <authorList>
            <person name="Yang L."/>
            <person name="Shen Y."/>
            <person name="Xu G."/>
            <person name="Shu L.-B."/>
            <person name="Hu J."/>
            <person name="Zhang R."/>
            <person name="Wang Y."/>
            <person name="Zhou H.-W."/>
            <person name="Zhang X."/>
        </authorList>
    </citation>
    <scope>NUCLEOTIDE SEQUENCE [LARGE SCALE GENOMIC DNA]</scope>
    <source>
        <strain evidence="4 5">M26</strain>
    </source>
</reference>
<sequence length="349" mass="38299">MENREHLLDAVSMPKCIRVSDNLWALRFESMKLASCSVAVETLLQNGTINRRTTLVDSSSGIYAYALALTCHKHSLQCHIIASTTVDATLLLQLNALGASVEQVPPSTSLKYDQEFLVRRVHEYLANHENTYWMQQYHDRVHYEGYRRIGVLLEELIHAEFGLISINLVSPIGSGASSAGMFQGLATNRTLVQLTGIQPFGSVSFGSEDIEDPDILVAGIGSAIPFNNIEYSIFTNIHWISAEVARQGSMQLLADTGIFGGLSSGAAYTVGNYIAANDSENLTLFLCPDMGYRYAPVLAETDASHKTQSNPLWISTLNQLTPQWCTMEWKGRGFNPASGVKSKDISVDG</sequence>
<dbReference type="Proteomes" id="UP001209486">
    <property type="component" value="Unassembled WGS sequence"/>
</dbReference>
<dbReference type="AlphaFoldDB" id="A0ABD4TYE2"/>
<dbReference type="Gene3D" id="3.40.50.1100">
    <property type="match status" value="2"/>
</dbReference>
<comment type="cofactor">
    <cofactor evidence="1">
        <name>pyridoxal 5'-phosphate</name>
        <dbReference type="ChEBI" id="CHEBI:597326"/>
    </cofactor>
</comment>
<evidence type="ECO:0000256" key="1">
    <source>
        <dbReference type="ARBA" id="ARBA00001933"/>
    </source>
</evidence>
<feature type="domain" description="Tryptophan synthase beta chain-like PALP" evidence="3">
    <location>
        <begin position="30"/>
        <end position="271"/>
    </location>
</feature>
<evidence type="ECO:0000256" key="2">
    <source>
        <dbReference type="ARBA" id="ARBA00022898"/>
    </source>
</evidence>
<keyword evidence="2" id="KW-0663">Pyridoxal phosphate</keyword>
<protein>
    <submittedName>
        <fullName evidence="4">Pyridoxal-phosphate dependent enzyme</fullName>
    </submittedName>
</protein>
<dbReference type="GO" id="GO:1901605">
    <property type="term" value="P:alpha-amino acid metabolic process"/>
    <property type="evidence" value="ECO:0007669"/>
    <property type="project" value="UniProtKB-ARBA"/>
</dbReference>
<dbReference type="PANTHER" id="PTHR10314">
    <property type="entry name" value="CYSTATHIONINE BETA-SYNTHASE"/>
    <property type="match status" value="1"/>
</dbReference>
<dbReference type="SUPFAM" id="SSF53686">
    <property type="entry name" value="Tryptophan synthase beta subunit-like PLP-dependent enzymes"/>
    <property type="match status" value="1"/>
</dbReference>
<evidence type="ECO:0000313" key="4">
    <source>
        <dbReference type="EMBL" id="MCU9969894.1"/>
    </source>
</evidence>
<dbReference type="InterPro" id="IPR036052">
    <property type="entry name" value="TrpB-like_PALP_sf"/>
</dbReference>
<name>A0ABD4TYE2_9ACTO</name>
<dbReference type="Pfam" id="PF00291">
    <property type="entry name" value="PALP"/>
    <property type="match status" value="1"/>
</dbReference>
<organism evidence="4 5">
    <name type="scientific">Mobiluncus mulieris</name>
    <dbReference type="NCBI Taxonomy" id="2052"/>
    <lineage>
        <taxon>Bacteria</taxon>
        <taxon>Bacillati</taxon>
        <taxon>Actinomycetota</taxon>
        <taxon>Actinomycetes</taxon>
        <taxon>Actinomycetales</taxon>
        <taxon>Actinomycetaceae</taxon>
        <taxon>Mobiluncus</taxon>
    </lineage>
</organism>